<dbReference type="EMBL" id="CP061646">
    <property type="protein sequence ID" value="QNX72049.1"/>
    <property type="molecule type" value="Genomic_DNA"/>
</dbReference>
<accession>A0A7H2V6R6</accession>
<protein>
    <submittedName>
        <fullName evidence="1">Uncharacterized protein</fullName>
    </submittedName>
</protein>
<evidence type="ECO:0000313" key="1">
    <source>
        <dbReference type="EMBL" id="QNX72049.1"/>
    </source>
</evidence>
<proteinExistence type="predicted"/>
<dbReference type="AlphaFoldDB" id="A0A7H2V6R6"/>
<name>A0A7H2V6R6_9GAMM</name>
<reference evidence="1 2" key="2">
    <citation type="submission" date="2020-09" db="EMBL/GenBank/DDBJ databases">
        <authorList>
            <person name="Chen F.-J."/>
            <person name="Lee Y.-T."/>
        </authorList>
    </citation>
    <scope>NUCLEOTIDE SEQUENCE [LARGE SCALE GENOMIC DNA]</scope>
    <source>
        <strain evidence="1 2">AS39</strain>
    </source>
</reference>
<organism evidence="1 2">
    <name type="scientific">Acinetobacter seifertii</name>
    <dbReference type="NCBI Taxonomy" id="1530123"/>
    <lineage>
        <taxon>Bacteria</taxon>
        <taxon>Pseudomonadati</taxon>
        <taxon>Pseudomonadota</taxon>
        <taxon>Gammaproteobacteria</taxon>
        <taxon>Moraxellales</taxon>
        <taxon>Moraxellaceae</taxon>
        <taxon>Acinetobacter</taxon>
        <taxon>Acinetobacter calcoaceticus/baumannii complex</taxon>
    </lineage>
</organism>
<gene>
    <name evidence="1" type="ORF">IC776_16800</name>
</gene>
<reference evidence="2" key="1">
    <citation type="submission" date="2020-09" db="EMBL/GenBank/DDBJ databases">
        <title>Clinical and molecular characterization of Acinetobacter seifertii in Taiwan.</title>
        <authorList>
            <person name="Li L.-H."/>
            <person name="Yang Y.-S."/>
            <person name="Sun J.-R."/>
            <person name="Huang T.-W."/>
            <person name="Huang W.-C."/>
            <person name="Wang Y.-C."/>
            <person name="Kuo T.-H."/>
            <person name="Kuo S.-C."/>
            <person name="Chen T.-L."/>
        </authorList>
    </citation>
    <scope>NUCLEOTIDE SEQUENCE [LARGE SCALE GENOMIC DNA]</scope>
    <source>
        <strain evidence="2">AS39</strain>
    </source>
</reference>
<dbReference type="RefSeq" id="WP_191012251.1">
    <property type="nucleotide sequence ID" value="NZ_CP061646.1"/>
</dbReference>
<dbReference type="Proteomes" id="UP000516666">
    <property type="component" value="Chromosome"/>
</dbReference>
<sequence>MFNFQDFIEIHKKAITLKSSQNYKQQLTKDEMQEKIKELVKGEDFLRGDILKLLERFHIQYKNSKSVKYLEIYKNIKYLFNYFQHEDGYTGNKDNIIEAYIYSLKSIEGDNNIVGLEPSTEDKIECLFQSILYFRKAGFKININNGEIVFNEAPKIAKIIDSKMDLLGIWGVEKVVKRFRKWEKSEIYKYVDASKNIIEPIGYIFKKSLKHLNSPKVSLENCEKIFKEVLELSSHYISMYGVQKYSYAQFEYIHSSPKSMIDLLSKQALADQAFKVEQYDSESIFSFISYVRKQYDYKEIEYLYEISKNILECKNNIPVLVNKKLDDLDRKYHNNLEFKVKDLLVNKNVNLDFVTIHDFGNLNFLEKPFLSNEEGNIFFLNHNFFYVGFYNVLFKILYLKKQDKKQGELIERFAESQLHKTNDLFIEGEKKYKVSKTLRGKLNIPSHELESDMIVYNDNSIAFFEIKLRELVKKSKAGNPYSILEDLTQSLVRSQTQLNKHMRFLVENKEIKFNSDKYLKYNNQKIFKVSVSSLDYMGLSSRLVYINFLKLIVTFRLVVDSKFKKEIDFINKHFDEFTNEIKNNNKDEDILIGHAFRNTAYLNVFQLIFLIHRSSLKKVSLIDEIMETRAFFPDQTDFYYYYKFFD</sequence>
<evidence type="ECO:0000313" key="2">
    <source>
        <dbReference type="Proteomes" id="UP000516666"/>
    </source>
</evidence>